<dbReference type="Gene3D" id="3.90.79.10">
    <property type="entry name" value="Nucleoside Triphosphate Pyrophosphohydrolase"/>
    <property type="match status" value="1"/>
</dbReference>
<comment type="cofactor">
    <cofactor evidence="2">
        <name>Mg(2+)</name>
        <dbReference type="ChEBI" id="CHEBI:18420"/>
    </cofactor>
</comment>
<dbReference type="PANTHER" id="PTHR11839">
    <property type="entry name" value="UDP/ADP-SUGAR PYROPHOSPHATASE"/>
    <property type="match status" value="1"/>
</dbReference>
<proteinExistence type="inferred from homology"/>
<gene>
    <name evidence="9" type="ORF">ABW22_05680</name>
</gene>
<dbReference type="PROSITE" id="PS00893">
    <property type="entry name" value="NUDIX_BOX"/>
    <property type="match status" value="1"/>
</dbReference>
<dbReference type="RefSeq" id="WP_059753041.1">
    <property type="nucleotide sequence ID" value="NZ_LDUG01000018.1"/>
</dbReference>
<dbReference type="GO" id="GO:0006753">
    <property type="term" value="P:nucleoside phosphate metabolic process"/>
    <property type="evidence" value="ECO:0007669"/>
    <property type="project" value="TreeGrafter"/>
</dbReference>
<organism evidence="9 10">
    <name type="scientific">Thiobacillus denitrificans</name>
    <dbReference type="NCBI Taxonomy" id="36861"/>
    <lineage>
        <taxon>Bacteria</taxon>
        <taxon>Pseudomonadati</taxon>
        <taxon>Pseudomonadota</taxon>
        <taxon>Betaproteobacteria</taxon>
        <taxon>Nitrosomonadales</taxon>
        <taxon>Thiobacillaceae</taxon>
        <taxon>Thiobacillus</taxon>
    </lineage>
</organism>
<dbReference type="PANTHER" id="PTHR11839:SF18">
    <property type="entry name" value="NUDIX HYDROLASE DOMAIN-CONTAINING PROTEIN"/>
    <property type="match status" value="1"/>
</dbReference>
<evidence type="ECO:0000256" key="5">
    <source>
        <dbReference type="ARBA" id="ARBA00022801"/>
    </source>
</evidence>
<dbReference type="PATRIC" id="fig|36861.3.peg.598"/>
<dbReference type="EMBL" id="LDUG01000018">
    <property type="protein sequence ID" value="KVW96918.1"/>
    <property type="molecule type" value="Genomic_DNA"/>
</dbReference>
<sequence>MKNDITDLTETELASETVFKGRLMHVKCDRVRLPDGCESTREYIVHPGAVVIIPVFDNGDLLLERQHRYPLHRDFIELPAGKIDPCEDDLSCAKRELEEETGYTAAEWREVTTIYPCIGYSDERLAFYLARGLAPGNHGRDHDEFLEILRVPFGEAMDWLRSGKICETKTVIGLFWLEKILDQGW</sequence>
<dbReference type="PROSITE" id="PS51462">
    <property type="entry name" value="NUDIX"/>
    <property type="match status" value="1"/>
</dbReference>
<comment type="catalytic activity">
    <reaction evidence="1">
        <text>GDP-alpha-D-mannose + H2O = alpha-D-mannose 1-phosphate + GMP + 2 H(+)</text>
        <dbReference type="Rhea" id="RHEA:27978"/>
        <dbReference type="ChEBI" id="CHEBI:15377"/>
        <dbReference type="ChEBI" id="CHEBI:15378"/>
        <dbReference type="ChEBI" id="CHEBI:57527"/>
        <dbReference type="ChEBI" id="CHEBI:58115"/>
        <dbReference type="ChEBI" id="CHEBI:58409"/>
    </reaction>
</comment>
<evidence type="ECO:0000256" key="2">
    <source>
        <dbReference type="ARBA" id="ARBA00001946"/>
    </source>
</evidence>
<keyword evidence="5 9" id="KW-0378">Hydrolase</keyword>
<evidence type="ECO:0000256" key="1">
    <source>
        <dbReference type="ARBA" id="ARBA00000847"/>
    </source>
</evidence>
<feature type="domain" description="Nudix hydrolase" evidence="8">
    <location>
        <begin position="46"/>
        <end position="173"/>
    </location>
</feature>
<dbReference type="Pfam" id="PF00293">
    <property type="entry name" value="NUDIX"/>
    <property type="match status" value="1"/>
</dbReference>
<comment type="caution">
    <text evidence="9">The sequence shown here is derived from an EMBL/GenBank/DDBJ whole genome shotgun (WGS) entry which is preliminary data.</text>
</comment>
<dbReference type="InterPro" id="IPR000086">
    <property type="entry name" value="NUDIX_hydrolase_dom"/>
</dbReference>
<evidence type="ECO:0000256" key="6">
    <source>
        <dbReference type="ARBA" id="ARBA00032162"/>
    </source>
</evidence>
<evidence type="ECO:0000256" key="3">
    <source>
        <dbReference type="ARBA" id="ARBA00007275"/>
    </source>
</evidence>
<reference evidence="9 10" key="1">
    <citation type="journal article" date="2015" name="Appl. Environ. Microbiol.">
        <title>Aerobic and Anaerobic Thiosulfate Oxidation by a Cold-Adapted, Subglacial Chemoautotroph.</title>
        <authorList>
            <person name="Harrold Z.R."/>
            <person name="Skidmore M.L."/>
            <person name="Hamilton T.L."/>
            <person name="Desch L."/>
            <person name="Amada K."/>
            <person name="van Gelder W."/>
            <person name="Glover K."/>
            <person name="Roden E.E."/>
            <person name="Boyd E.S."/>
        </authorList>
    </citation>
    <scope>NUCLEOTIDE SEQUENCE [LARGE SCALE GENOMIC DNA]</scope>
    <source>
        <strain evidence="9 10">RG</strain>
    </source>
</reference>
<dbReference type="STRING" id="1123392.GCA_000376425_00769"/>
<evidence type="ECO:0000313" key="9">
    <source>
        <dbReference type="EMBL" id="KVW96918.1"/>
    </source>
</evidence>
<dbReference type="InterPro" id="IPR020084">
    <property type="entry name" value="NUDIX_hydrolase_CS"/>
</dbReference>
<dbReference type="InterPro" id="IPR015797">
    <property type="entry name" value="NUDIX_hydrolase-like_dom_sf"/>
</dbReference>
<name>A0A125BCX8_THIDE</name>
<dbReference type="AlphaFoldDB" id="A0A125BCX8"/>
<accession>A0A125BCX8</accession>
<evidence type="ECO:0000313" key="10">
    <source>
        <dbReference type="Proteomes" id="UP000064243"/>
    </source>
</evidence>
<dbReference type="SUPFAM" id="SSF55811">
    <property type="entry name" value="Nudix"/>
    <property type="match status" value="1"/>
</dbReference>
<dbReference type="GO" id="GO:0016787">
    <property type="term" value="F:hydrolase activity"/>
    <property type="evidence" value="ECO:0007669"/>
    <property type="project" value="UniProtKB-KW"/>
</dbReference>
<evidence type="ECO:0000259" key="8">
    <source>
        <dbReference type="PROSITE" id="PS51462"/>
    </source>
</evidence>
<dbReference type="GO" id="GO:0019693">
    <property type="term" value="P:ribose phosphate metabolic process"/>
    <property type="evidence" value="ECO:0007669"/>
    <property type="project" value="TreeGrafter"/>
</dbReference>
<dbReference type="Proteomes" id="UP000064243">
    <property type="component" value="Unassembled WGS sequence"/>
</dbReference>
<protein>
    <recommendedName>
        <fullName evidence="4">GDP-mannose pyrophosphatase</fullName>
    </recommendedName>
    <alternativeName>
        <fullName evidence="6">GDP-mannose hydrolase</fullName>
    </alternativeName>
    <alternativeName>
        <fullName evidence="7">GDPMK</fullName>
    </alternativeName>
</protein>
<evidence type="ECO:0000256" key="4">
    <source>
        <dbReference type="ARBA" id="ARBA00016377"/>
    </source>
</evidence>
<keyword evidence="10" id="KW-1185">Reference proteome</keyword>
<dbReference type="OrthoDB" id="9806150at2"/>
<comment type="similarity">
    <text evidence="3">Belongs to the Nudix hydrolase family. NudK subfamily.</text>
</comment>
<evidence type="ECO:0000256" key="7">
    <source>
        <dbReference type="ARBA" id="ARBA00032272"/>
    </source>
</evidence>
<dbReference type="GO" id="GO:0005829">
    <property type="term" value="C:cytosol"/>
    <property type="evidence" value="ECO:0007669"/>
    <property type="project" value="TreeGrafter"/>
</dbReference>